<accession>A0ABS2KVY1</accession>
<name>A0ABS2KVY1_9NOCA</name>
<dbReference type="EMBL" id="JAFBBK010000001">
    <property type="protein sequence ID" value="MBM7416102.1"/>
    <property type="molecule type" value="Genomic_DNA"/>
</dbReference>
<proteinExistence type="predicted"/>
<dbReference type="InterPro" id="IPR013078">
    <property type="entry name" value="His_Pase_superF_clade-1"/>
</dbReference>
<dbReference type="CDD" id="cd07067">
    <property type="entry name" value="HP_PGM_like"/>
    <property type="match status" value="1"/>
</dbReference>
<keyword evidence="3" id="KW-1185">Reference proteome</keyword>
<sequence length="165" mass="17832">MSDTRTLILMRHGKSSYPDGVDDHDRPLDERGRRQSAAAGDWIRANVGAVDAVICSTATRTRQTLERTAVDGPVRFESTVYGGSPDDIVREITATDDSAATVLVVGHAPGIPFTALELADDRESDAAVWIRRGYPTSALAVLEFTGDWSDLGPGRARLTHALRVD</sequence>
<dbReference type="EC" id="3.1.3.-" evidence="2"/>
<dbReference type="PANTHER" id="PTHR47623">
    <property type="entry name" value="OS09G0287300 PROTEIN"/>
    <property type="match status" value="1"/>
</dbReference>
<feature type="region of interest" description="Disordered" evidence="1">
    <location>
        <begin position="12"/>
        <end position="37"/>
    </location>
</feature>
<keyword evidence="2" id="KW-0378">Hydrolase</keyword>
<evidence type="ECO:0000313" key="2">
    <source>
        <dbReference type="EMBL" id="MBM7416102.1"/>
    </source>
</evidence>
<dbReference type="SMART" id="SM00855">
    <property type="entry name" value="PGAM"/>
    <property type="match status" value="1"/>
</dbReference>
<dbReference type="RefSeq" id="WP_204868992.1">
    <property type="nucleotide sequence ID" value="NZ_JAFBBK010000001.1"/>
</dbReference>
<dbReference type="SUPFAM" id="SSF53254">
    <property type="entry name" value="Phosphoglycerate mutase-like"/>
    <property type="match status" value="1"/>
</dbReference>
<feature type="compositionally biased region" description="Basic and acidic residues" evidence="1">
    <location>
        <begin position="21"/>
        <end position="33"/>
    </location>
</feature>
<evidence type="ECO:0000256" key="1">
    <source>
        <dbReference type="SAM" id="MobiDB-lite"/>
    </source>
</evidence>
<dbReference type="PANTHER" id="PTHR47623:SF1">
    <property type="entry name" value="OS09G0287300 PROTEIN"/>
    <property type="match status" value="1"/>
</dbReference>
<reference evidence="2 3" key="1">
    <citation type="submission" date="2021-01" db="EMBL/GenBank/DDBJ databases">
        <title>Genomics of switchgrass bacterial isolates.</title>
        <authorList>
            <person name="Shade A."/>
        </authorList>
    </citation>
    <scope>NUCLEOTIDE SEQUENCE [LARGE SCALE GENOMIC DNA]</scope>
    <source>
        <strain evidence="2 3">PvP111</strain>
    </source>
</reference>
<dbReference type="Proteomes" id="UP000703038">
    <property type="component" value="Unassembled WGS sequence"/>
</dbReference>
<organism evidence="2 3">
    <name type="scientific">Rhodococcoides corynebacterioides</name>
    <dbReference type="NCBI Taxonomy" id="53972"/>
    <lineage>
        <taxon>Bacteria</taxon>
        <taxon>Bacillati</taxon>
        <taxon>Actinomycetota</taxon>
        <taxon>Actinomycetes</taxon>
        <taxon>Mycobacteriales</taxon>
        <taxon>Nocardiaceae</taxon>
        <taxon>Rhodococcoides</taxon>
    </lineage>
</organism>
<protein>
    <submittedName>
        <fullName evidence="2">Phosphohistidine phosphatase</fullName>
        <ecNumber evidence="2">3.1.3.-</ecNumber>
    </submittedName>
</protein>
<dbReference type="Gene3D" id="3.40.50.1240">
    <property type="entry name" value="Phosphoglycerate mutase-like"/>
    <property type="match status" value="1"/>
</dbReference>
<comment type="caution">
    <text evidence="2">The sequence shown here is derived from an EMBL/GenBank/DDBJ whole genome shotgun (WGS) entry which is preliminary data.</text>
</comment>
<gene>
    <name evidence="2" type="ORF">JOE42_002835</name>
</gene>
<dbReference type="GO" id="GO:0016787">
    <property type="term" value="F:hydrolase activity"/>
    <property type="evidence" value="ECO:0007669"/>
    <property type="project" value="UniProtKB-KW"/>
</dbReference>
<dbReference type="InterPro" id="IPR029033">
    <property type="entry name" value="His_PPase_superfam"/>
</dbReference>
<dbReference type="Pfam" id="PF00300">
    <property type="entry name" value="His_Phos_1"/>
    <property type="match status" value="1"/>
</dbReference>
<evidence type="ECO:0000313" key="3">
    <source>
        <dbReference type="Proteomes" id="UP000703038"/>
    </source>
</evidence>